<sequence>MFRYYFFLYPMFRTLCEHGRNGKIHSFGRIKEVLNCNTVIIEYKTLVLRFVCDDVGVTCREGGWIRFYGYLEDDAILGTFYVCLDGVDINLIEKVAFYVKRAKKHLWIAR</sequence>
<dbReference type="OMA" id="WIRFYGY"/>
<dbReference type="AlphaFoldDB" id="L7JTJ5"/>
<proteinExistence type="predicted"/>
<dbReference type="Proteomes" id="UP000011185">
    <property type="component" value="Unassembled WGS sequence"/>
</dbReference>
<dbReference type="EMBL" id="JH994033">
    <property type="protein sequence ID" value="ELQ74645.1"/>
    <property type="molecule type" value="Genomic_DNA"/>
</dbReference>
<dbReference type="VEuPathDB" id="MicrosporidiaDB:THOM_2429"/>
<organism evidence="1 2">
    <name type="scientific">Trachipleistophora hominis</name>
    <name type="common">Microsporidian parasite</name>
    <dbReference type="NCBI Taxonomy" id="72359"/>
    <lineage>
        <taxon>Eukaryota</taxon>
        <taxon>Fungi</taxon>
        <taxon>Fungi incertae sedis</taxon>
        <taxon>Microsporidia</taxon>
        <taxon>Pleistophoridae</taxon>
        <taxon>Trachipleistophora</taxon>
    </lineage>
</organism>
<dbReference type="OrthoDB" id="2187214at2759"/>
<reference evidence="1 2" key="1">
    <citation type="journal article" date="2012" name="PLoS Pathog.">
        <title>The genome of the obligate intracellular parasite Trachipleistophora hominis: new insights into microsporidian genome dynamics and reductive evolution.</title>
        <authorList>
            <person name="Heinz E."/>
            <person name="Williams T.A."/>
            <person name="Nakjang S."/>
            <person name="Noel C.J."/>
            <person name="Swan D.C."/>
            <person name="Goldberg A.V."/>
            <person name="Harris S.R."/>
            <person name="Weinmaier T."/>
            <person name="Markert S."/>
            <person name="Becher D."/>
            <person name="Bernhardt J."/>
            <person name="Dagan T."/>
            <person name="Hacker C."/>
            <person name="Lucocq J.M."/>
            <person name="Schweder T."/>
            <person name="Rattei T."/>
            <person name="Hall N."/>
            <person name="Hirt R.P."/>
            <person name="Embley T.M."/>
        </authorList>
    </citation>
    <scope>NUCLEOTIDE SEQUENCE [LARGE SCALE GENOMIC DNA]</scope>
</reference>
<keyword evidence="2" id="KW-1185">Reference proteome</keyword>
<evidence type="ECO:0000313" key="2">
    <source>
        <dbReference type="Proteomes" id="UP000011185"/>
    </source>
</evidence>
<gene>
    <name evidence="1" type="ORF">THOM_2429</name>
</gene>
<evidence type="ECO:0000313" key="1">
    <source>
        <dbReference type="EMBL" id="ELQ74645.1"/>
    </source>
</evidence>
<accession>L7JTJ5</accession>
<name>L7JTJ5_TRAHO</name>
<dbReference type="InParanoid" id="L7JTJ5"/>
<dbReference type="HOGENOM" id="CLU_2308199_0_0_1"/>
<protein>
    <submittedName>
        <fullName evidence="1">Uncharacterized protein</fullName>
    </submittedName>
</protein>